<protein>
    <recommendedName>
        <fullName evidence="1">PI-PLC Y-box domain-containing protein</fullName>
    </recommendedName>
</protein>
<organism evidence="2 3">
    <name type="scientific">Populus tomentosa</name>
    <name type="common">Chinese white poplar</name>
    <dbReference type="NCBI Taxonomy" id="118781"/>
    <lineage>
        <taxon>Eukaryota</taxon>
        <taxon>Viridiplantae</taxon>
        <taxon>Streptophyta</taxon>
        <taxon>Embryophyta</taxon>
        <taxon>Tracheophyta</taxon>
        <taxon>Spermatophyta</taxon>
        <taxon>Magnoliopsida</taxon>
        <taxon>eudicotyledons</taxon>
        <taxon>Gunneridae</taxon>
        <taxon>Pentapetalae</taxon>
        <taxon>rosids</taxon>
        <taxon>fabids</taxon>
        <taxon>Malpighiales</taxon>
        <taxon>Salicaceae</taxon>
        <taxon>Saliceae</taxon>
        <taxon>Populus</taxon>
    </lineage>
</organism>
<name>A0A8X8DIX6_POPTO</name>
<dbReference type="GO" id="GO:0051209">
    <property type="term" value="P:release of sequestered calcium ion into cytosol"/>
    <property type="evidence" value="ECO:0007669"/>
    <property type="project" value="TreeGrafter"/>
</dbReference>
<dbReference type="Proteomes" id="UP000886885">
    <property type="component" value="Chromosome 1A"/>
</dbReference>
<dbReference type="Pfam" id="PF00387">
    <property type="entry name" value="PI-PLC-Y"/>
    <property type="match status" value="1"/>
</dbReference>
<dbReference type="InterPro" id="IPR001711">
    <property type="entry name" value="PLipase_C_Pinositol-sp_Y"/>
</dbReference>
<dbReference type="SMART" id="SM00149">
    <property type="entry name" value="PLCYc"/>
    <property type="match status" value="1"/>
</dbReference>
<evidence type="ECO:0000313" key="3">
    <source>
        <dbReference type="Proteomes" id="UP000886885"/>
    </source>
</evidence>
<dbReference type="GO" id="GO:0006629">
    <property type="term" value="P:lipid metabolic process"/>
    <property type="evidence" value="ECO:0007669"/>
    <property type="project" value="InterPro"/>
</dbReference>
<dbReference type="OrthoDB" id="1661711at2759"/>
<proteinExistence type="predicted"/>
<dbReference type="PANTHER" id="PTHR10336:SF105">
    <property type="entry name" value="PHOSPHOINOSITIDE PHOSPHOLIPASE C 1"/>
    <property type="match status" value="1"/>
</dbReference>
<keyword evidence="3" id="KW-1185">Reference proteome</keyword>
<sequence length="98" mass="11246">MSDLKIKSNDFSSRFTRHNLLRVYPKSTWMTSSNYDPFVGWMQGAQMAAFKMQYKCASNKAGLNPISGSCDVLKHARKVVYEFPVLVLAQSIFFVKRE</sequence>
<gene>
    <name evidence="2" type="ORF">POTOM_001959</name>
</gene>
<evidence type="ECO:0000259" key="1">
    <source>
        <dbReference type="PROSITE" id="PS50008"/>
    </source>
</evidence>
<dbReference type="GO" id="GO:0004435">
    <property type="term" value="F:phosphatidylinositol-4,5-bisphosphate phospholipase C activity"/>
    <property type="evidence" value="ECO:0007669"/>
    <property type="project" value="InterPro"/>
</dbReference>
<dbReference type="GO" id="GO:0005886">
    <property type="term" value="C:plasma membrane"/>
    <property type="evidence" value="ECO:0007669"/>
    <property type="project" value="TreeGrafter"/>
</dbReference>
<dbReference type="EMBL" id="JAAWWB010000001">
    <property type="protein sequence ID" value="KAG6792800.1"/>
    <property type="molecule type" value="Genomic_DNA"/>
</dbReference>
<dbReference type="InterPro" id="IPR001192">
    <property type="entry name" value="PI-PLC_fam"/>
</dbReference>
<dbReference type="GO" id="GO:0048015">
    <property type="term" value="P:phosphatidylinositol-mediated signaling"/>
    <property type="evidence" value="ECO:0007669"/>
    <property type="project" value="TreeGrafter"/>
</dbReference>
<dbReference type="PROSITE" id="PS50008">
    <property type="entry name" value="PIPLC_Y_DOMAIN"/>
    <property type="match status" value="1"/>
</dbReference>
<accession>A0A8X8DIX6</accession>
<dbReference type="PANTHER" id="PTHR10336">
    <property type="entry name" value="PHOSPHOINOSITIDE-SPECIFIC PHOSPHOLIPASE C FAMILY PROTEIN"/>
    <property type="match status" value="1"/>
</dbReference>
<reference evidence="2" key="1">
    <citation type="journal article" date="2020" name="bioRxiv">
        <title>Hybrid origin of Populus tomentosa Carr. identified through genome sequencing and phylogenomic analysis.</title>
        <authorList>
            <person name="An X."/>
            <person name="Gao K."/>
            <person name="Chen Z."/>
            <person name="Li J."/>
            <person name="Yang X."/>
            <person name="Yang X."/>
            <person name="Zhou J."/>
            <person name="Guo T."/>
            <person name="Zhao T."/>
            <person name="Huang S."/>
            <person name="Miao D."/>
            <person name="Khan W.U."/>
            <person name="Rao P."/>
            <person name="Ye M."/>
            <person name="Lei B."/>
            <person name="Liao W."/>
            <person name="Wang J."/>
            <person name="Ji L."/>
            <person name="Li Y."/>
            <person name="Guo B."/>
            <person name="Mustafa N.S."/>
            <person name="Li S."/>
            <person name="Yun Q."/>
            <person name="Keller S.R."/>
            <person name="Mao J."/>
            <person name="Zhang R."/>
            <person name="Strauss S.H."/>
        </authorList>
    </citation>
    <scope>NUCLEOTIDE SEQUENCE</scope>
    <source>
        <strain evidence="2">GM15</strain>
        <tissue evidence="2">Leaf</tissue>
    </source>
</reference>
<comment type="caution">
    <text evidence="2">The sequence shown here is derived from an EMBL/GenBank/DDBJ whole genome shotgun (WGS) entry which is preliminary data.</text>
</comment>
<feature type="domain" description="PI-PLC Y-box" evidence="1">
    <location>
        <begin position="14"/>
        <end position="53"/>
    </location>
</feature>
<dbReference type="AlphaFoldDB" id="A0A8X8DIX6"/>
<evidence type="ECO:0000313" key="2">
    <source>
        <dbReference type="EMBL" id="KAG6792800.1"/>
    </source>
</evidence>